<dbReference type="AlphaFoldDB" id="D5A9H2"/>
<evidence type="ECO:0000313" key="2">
    <source>
        <dbReference type="EMBL" id="ADE76191.1"/>
    </source>
</evidence>
<feature type="region of interest" description="Disordered" evidence="1">
    <location>
        <begin position="152"/>
        <end position="204"/>
    </location>
</feature>
<feature type="compositionally biased region" description="Basic and acidic residues" evidence="1">
    <location>
        <begin position="54"/>
        <end position="85"/>
    </location>
</feature>
<accession>D5A9H2</accession>
<sequence>MLQVRQAVAARRWRNMLSAAAISGRRFMSPVAKPGDRAAVHGVRTPLPSNFARKQVEEEKGEDLLKQEKKDTGEERQEKTKRAAEESISMESTKPSREEAASEVSDADLSPTGGSTPKSVGHYIHRAEIPLQNPNFQQSRRFSVVRSYTEQDHVHVSGGKQTKVSGGPLEDVEEKVKEEISASPPSSKVPIASGQSDALEERARESLEQVRSGVPSTQATGVMTNFVSRIAYFQEPEKDPEVEWGTAEEVLERGRREWEEAVASGDGQNPASKLLHERLRQRDVVSS</sequence>
<evidence type="ECO:0000256" key="1">
    <source>
        <dbReference type="SAM" id="MobiDB-lite"/>
    </source>
</evidence>
<proteinExistence type="evidence at transcript level"/>
<feature type="compositionally biased region" description="Basic and acidic residues" evidence="1">
    <location>
        <begin position="274"/>
        <end position="287"/>
    </location>
</feature>
<feature type="region of interest" description="Disordered" evidence="1">
    <location>
        <begin position="35"/>
        <end position="118"/>
    </location>
</feature>
<protein>
    <submittedName>
        <fullName evidence="2">Uncharacterized protein</fullName>
    </submittedName>
</protein>
<organism evidence="2">
    <name type="scientific">Picea sitchensis</name>
    <name type="common">Sitka spruce</name>
    <name type="synonym">Pinus sitchensis</name>
    <dbReference type="NCBI Taxonomy" id="3332"/>
    <lineage>
        <taxon>Eukaryota</taxon>
        <taxon>Viridiplantae</taxon>
        <taxon>Streptophyta</taxon>
        <taxon>Embryophyta</taxon>
        <taxon>Tracheophyta</taxon>
        <taxon>Spermatophyta</taxon>
        <taxon>Pinopsida</taxon>
        <taxon>Pinidae</taxon>
        <taxon>Conifers I</taxon>
        <taxon>Pinales</taxon>
        <taxon>Pinaceae</taxon>
        <taxon>Picea</taxon>
    </lineage>
</organism>
<reference evidence="2" key="1">
    <citation type="submission" date="2010-04" db="EMBL/GenBank/DDBJ databases">
        <authorList>
            <person name="Reid K.E."/>
            <person name="Liao N."/>
            <person name="Chan S."/>
            <person name="Docking R."/>
            <person name="Taylor G."/>
            <person name="Moore R."/>
            <person name="Mayo M."/>
            <person name="Munro S."/>
            <person name="King J."/>
            <person name="Yanchuk A."/>
            <person name="Holt R."/>
            <person name="Jones S."/>
            <person name="Marra M."/>
            <person name="Ritland C.E."/>
            <person name="Ritland K."/>
            <person name="Bohlmann J."/>
        </authorList>
    </citation>
    <scope>NUCLEOTIDE SEQUENCE</scope>
    <source>
        <tissue evidence="2">Bud</tissue>
    </source>
</reference>
<feature type="region of interest" description="Disordered" evidence="1">
    <location>
        <begin position="261"/>
        <end position="287"/>
    </location>
</feature>
<dbReference type="EMBL" id="BT122842">
    <property type="protein sequence ID" value="ADE76191.1"/>
    <property type="molecule type" value="mRNA"/>
</dbReference>
<name>D5A9H2_PICSI</name>